<dbReference type="STRING" id="1715692.RUE5091_00860"/>
<keyword evidence="2" id="KW-1185">Reference proteome</keyword>
<sequence>MRLMLKFTIPVEKGNQAERDGTLGKAIEALVKEVNAEAAYFGLEHGKRMGIVIFEETDQARMPKINEPLFAALDANIEIQPVLTAEDLQRGL</sequence>
<gene>
    <name evidence="1" type="ORF">RUE5091_00860</name>
</gene>
<name>A0A0P1IG52_9RHOB</name>
<evidence type="ECO:0008006" key="3">
    <source>
        <dbReference type="Google" id="ProtNLM"/>
    </source>
</evidence>
<evidence type="ECO:0000313" key="1">
    <source>
        <dbReference type="EMBL" id="CUJ89360.1"/>
    </source>
</evidence>
<organism evidence="1 2">
    <name type="scientific">Ruegeria denitrificans</name>
    <dbReference type="NCBI Taxonomy" id="1715692"/>
    <lineage>
        <taxon>Bacteria</taxon>
        <taxon>Pseudomonadati</taxon>
        <taxon>Pseudomonadota</taxon>
        <taxon>Alphaproteobacteria</taxon>
        <taxon>Rhodobacterales</taxon>
        <taxon>Roseobacteraceae</taxon>
        <taxon>Ruegeria</taxon>
    </lineage>
</organism>
<dbReference type="Proteomes" id="UP000051260">
    <property type="component" value="Unassembled WGS sequence"/>
</dbReference>
<dbReference type="RefSeq" id="WP_058280623.1">
    <property type="nucleotide sequence ID" value="NZ_CYUD01000002.1"/>
</dbReference>
<evidence type="ECO:0000313" key="2">
    <source>
        <dbReference type="Proteomes" id="UP000051260"/>
    </source>
</evidence>
<dbReference type="EMBL" id="CYUD01000002">
    <property type="protein sequence ID" value="CUJ89360.1"/>
    <property type="molecule type" value="Genomic_DNA"/>
</dbReference>
<dbReference type="AlphaFoldDB" id="A0A0P1IG52"/>
<protein>
    <recommendedName>
        <fullName evidence="3">Muconolactone isomerase domain-containing protein</fullName>
    </recommendedName>
</protein>
<reference evidence="2" key="1">
    <citation type="submission" date="2015-09" db="EMBL/GenBank/DDBJ databases">
        <authorList>
            <person name="Rodrigo-Torres L."/>
            <person name="Arahal D.R."/>
        </authorList>
    </citation>
    <scope>NUCLEOTIDE SEQUENCE [LARGE SCALE GENOMIC DNA]</scope>
    <source>
        <strain evidence="2">CECT 5091</strain>
    </source>
</reference>
<proteinExistence type="predicted"/>
<accession>A0A0P1IG52</accession>
<dbReference type="OrthoDB" id="120749at2"/>